<feature type="transmembrane region" description="Helical" evidence="2">
    <location>
        <begin position="139"/>
        <end position="166"/>
    </location>
</feature>
<dbReference type="InterPro" id="IPR036259">
    <property type="entry name" value="MFS_trans_sf"/>
</dbReference>
<keyword evidence="2" id="KW-0812">Transmembrane</keyword>
<feature type="transmembrane region" description="Helical" evidence="2">
    <location>
        <begin position="172"/>
        <end position="196"/>
    </location>
</feature>
<sequence length="249" mass="27166">MSTRISLHSKISRVPSNLKLRLTKSSFNPEEFEGAIVVIPPDGGWGWCIVLAGLVCLFCADGSAYCFGIFLDDISKEFKCKVTDVALVSSISGGFYYITGPITCAAVNRYGFRVIGVLGGFLTAISFFSASFTNDIKPFLVLIGIGAGTGYNFIYSASVIAVSFYFERWRAMAMAATCCGSSLGLVGFPPIMTLLLKQYSWRLKFQVISASFVVCGVLSFLYRPIKSTRYETDSTRVPSVGKEIIIEII</sequence>
<protein>
    <submittedName>
        <fullName evidence="5">Monocarboxylate transporter 2-like</fullName>
    </submittedName>
</protein>
<dbReference type="Gene3D" id="1.20.1250.20">
    <property type="entry name" value="MFS general substrate transporter like domains"/>
    <property type="match status" value="1"/>
</dbReference>
<accession>A0A6J2XR26</accession>
<dbReference type="AlphaFoldDB" id="A0A6J2XR26"/>
<dbReference type="InterPro" id="IPR020846">
    <property type="entry name" value="MFS_dom"/>
</dbReference>
<comment type="subcellular location">
    <subcellularLocation>
        <location evidence="1">Membrane</location>
        <topology evidence="1">Multi-pass membrane protein</topology>
    </subcellularLocation>
</comment>
<proteinExistence type="predicted"/>
<organism evidence="4 5">
    <name type="scientific">Sitophilus oryzae</name>
    <name type="common">Rice weevil</name>
    <name type="synonym">Curculio oryzae</name>
    <dbReference type="NCBI Taxonomy" id="7048"/>
    <lineage>
        <taxon>Eukaryota</taxon>
        <taxon>Metazoa</taxon>
        <taxon>Ecdysozoa</taxon>
        <taxon>Arthropoda</taxon>
        <taxon>Hexapoda</taxon>
        <taxon>Insecta</taxon>
        <taxon>Pterygota</taxon>
        <taxon>Neoptera</taxon>
        <taxon>Endopterygota</taxon>
        <taxon>Coleoptera</taxon>
        <taxon>Polyphaga</taxon>
        <taxon>Cucujiformia</taxon>
        <taxon>Curculionidae</taxon>
        <taxon>Dryophthorinae</taxon>
        <taxon>Sitophilus</taxon>
    </lineage>
</organism>
<dbReference type="PANTHER" id="PTHR11360:SF238">
    <property type="entry name" value="SD10469P"/>
    <property type="match status" value="1"/>
</dbReference>
<name>A0A6J2XR26_SITOR</name>
<feature type="transmembrane region" description="Helical" evidence="2">
    <location>
        <begin position="110"/>
        <end position="132"/>
    </location>
</feature>
<keyword evidence="4" id="KW-1185">Reference proteome</keyword>
<dbReference type="GeneID" id="115880814"/>
<evidence type="ECO:0000313" key="5">
    <source>
        <dbReference type="RefSeq" id="XP_030753968.1"/>
    </source>
</evidence>
<keyword evidence="2" id="KW-1133">Transmembrane helix</keyword>
<dbReference type="InterPro" id="IPR011701">
    <property type="entry name" value="MFS"/>
</dbReference>
<feature type="transmembrane region" description="Helical" evidence="2">
    <location>
        <begin position="82"/>
        <end position="98"/>
    </location>
</feature>
<dbReference type="SUPFAM" id="SSF103473">
    <property type="entry name" value="MFS general substrate transporter"/>
    <property type="match status" value="1"/>
</dbReference>
<dbReference type="GO" id="GO:0016020">
    <property type="term" value="C:membrane"/>
    <property type="evidence" value="ECO:0007669"/>
    <property type="project" value="UniProtKB-SubCell"/>
</dbReference>
<feature type="transmembrane region" description="Helical" evidence="2">
    <location>
        <begin position="203"/>
        <end position="222"/>
    </location>
</feature>
<dbReference type="Pfam" id="PF07690">
    <property type="entry name" value="MFS_1"/>
    <property type="match status" value="1"/>
</dbReference>
<dbReference type="InterPro" id="IPR050327">
    <property type="entry name" value="Proton-linked_MCT"/>
</dbReference>
<evidence type="ECO:0000256" key="1">
    <source>
        <dbReference type="ARBA" id="ARBA00004141"/>
    </source>
</evidence>
<dbReference type="PANTHER" id="PTHR11360">
    <property type="entry name" value="MONOCARBOXYLATE TRANSPORTER"/>
    <property type="match status" value="1"/>
</dbReference>
<dbReference type="GO" id="GO:0008028">
    <property type="term" value="F:monocarboxylic acid transmembrane transporter activity"/>
    <property type="evidence" value="ECO:0007669"/>
    <property type="project" value="TreeGrafter"/>
</dbReference>
<dbReference type="RefSeq" id="XP_030753968.1">
    <property type="nucleotide sequence ID" value="XM_030898108.1"/>
</dbReference>
<dbReference type="KEGG" id="soy:115880814"/>
<evidence type="ECO:0000313" key="4">
    <source>
        <dbReference type="Proteomes" id="UP000504635"/>
    </source>
</evidence>
<feature type="domain" description="Major facilitator superfamily (MFS) profile" evidence="3">
    <location>
        <begin position="47"/>
        <end position="249"/>
    </location>
</feature>
<dbReference type="InParanoid" id="A0A6J2XR26"/>
<dbReference type="OrthoDB" id="6509908at2759"/>
<evidence type="ECO:0000256" key="2">
    <source>
        <dbReference type="SAM" id="Phobius"/>
    </source>
</evidence>
<reference evidence="5" key="1">
    <citation type="submission" date="2025-08" db="UniProtKB">
        <authorList>
            <consortium name="RefSeq"/>
        </authorList>
    </citation>
    <scope>IDENTIFICATION</scope>
    <source>
        <tissue evidence="5">Gonads</tissue>
    </source>
</reference>
<keyword evidence="2" id="KW-0472">Membrane</keyword>
<evidence type="ECO:0000259" key="3">
    <source>
        <dbReference type="PROSITE" id="PS50850"/>
    </source>
</evidence>
<feature type="transmembrane region" description="Helical" evidence="2">
    <location>
        <begin position="44"/>
        <end position="70"/>
    </location>
</feature>
<gene>
    <name evidence="5" type="primary">LOC115880814</name>
</gene>
<dbReference type="Proteomes" id="UP000504635">
    <property type="component" value="Unplaced"/>
</dbReference>
<dbReference type="PROSITE" id="PS50850">
    <property type="entry name" value="MFS"/>
    <property type="match status" value="1"/>
</dbReference>